<evidence type="ECO:0000256" key="5">
    <source>
        <dbReference type="ARBA" id="ARBA00022989"/>
    </source>
</evidence>
<organism evidence="9 10">
    <name type="scientific">Kitasatospora acidiphila</name>
    <dbReference type="NCBI Taxonomy" id="2567942"/>
    <lineage>
        <taxon>Bacteria</taxon>
        <taxon>Bacillati</taxon>
        <taxon>Actinomycetota</taxon>
        <taxon>Actinomycetes</taxon>
        <taxon>Kitasatosporales</taxon>
        <taxon>Streptomycetaceae</taxon>
        <taxon>Kitasatospora</taxon>
    </lineage>
</organism>
<evidence type="ECO:0000256" key="2">
    <source>
        <dbReference type="ARBA" id="ARBA00022448"/>
    </source>
</evidence>
<dbReference type="PANTHER" id="PTHR23513">
    <property type="entry name" value="INTEGRAL MEMBRANE EFFLUX PROTEIN-RELATED"/>
    <property type="match status" value="1"/>
</dbReference>
<feature type="transmembrane region" description="Helical" evidence="8">
    <location>
        <begin position="50"/>
        <end position="70"/>
    </location>
</feature>
<proteinExistence type="predicted"/>
<dbReference type="OrthoDB" id="4544213at2"/>
<keyword evidence="4 8" id="KW-0812">Transmembrane</keyword>
<feature type="transmembrane region" description="Helical" evidence="8">
    <location>
        <begin position="432"/>
        <end position="454"/>
    </location>
</feature>
<reference evidence="9 10" key="1">
    <citation type="submission" date="2019-06" db="EMBL/GenBank/DDBJ databases">
        <title>Description of Kitasatospora acidophila sp. nov. isolated from pine grove soil, and reclassification of Streptomyces novaecaesareae to Kitasatospora novaeceasareae comb. nov.</title>
        <authorList>
            <person name="Kim M.J."/>
        </authorList>
    </citation>
    <scope>NUCLEOTIDE SEQUENCE [LARGE SCALE GENOMIC DNA]</scope>
    <source>
        <strain evidence="9 10">MMS16-CNU292</strain>
    </source>
</reference>
<dbReference type="Proteomes" id="UP000319103">
    <property type="component" value="Unassembled WGS sequence"/>
</dbReference>
<keyword evidence="5 8" id="KW-1133">Transmembrane helix</keyword>
<dbReference type="RefSeq" id="WP_141635082.1">
    <property type="nucleotide sequence ID" value="NZ_VIGB01000003.1"/>
</dbReference>
<dbReference type="AlphaFoldDB" id="A0A540W661"/>
<evidence type="ECO:0000256" key="6">
    <source>
        <dbReference type="ARBA" id="ARBA00023136"/>
    </source>
</evidence>
<evidence type="ECO:0000256" key="7">
    <source>
        <dbReference type="SAM" id="MobiDB-lite"/>
    </source>
</evidence>
<gene>
    <name evidence="9" type="ORF">E6W39_22630</name>
</gene>
<dbReference type="Gene3D" id="1.20.1250.20">
    <property type="entry name" value="MFS general substrate transporter like domains"/>
    <property type="match status" value="2"/>
</dbReference>
<keyword evidence="3" id="KW-1003">Cell membrane</keyword>
<keyword evidence="2" id="KW-0813">Transport</keyword>
<feature type="region of interest" description="Disordered" evidence="7">
    <location>
        <begin position="204"/>
        <end position="382"/>
    </location>
</feature>
<feature type="transmembrane region" description="Helical" evidence="8">
    <location>
        <begin position="466"/>
        <end position="484"/>
    </location>
</feature>
<evidence type="ECO:0000256" key="1">
    <source>
        <dbReference type="ARBA" id="ARBA00004429"/>
    </source>
</evidence>
<name>A0A540W661_9ACTN</name>
<dbReference type="PANTHER" id="PTHR23513:SF9">
    <property type="entry name" value="ENTEROBACTIN EXPORTER ENTS"/>
    <property type="match status" value="1"/>
</dbReference>
<feature type="compositionally biased region" description="Basic and acidic residues" evidence="7">
    <location>
        <begin position="333"/>
        <end position="345"/>
    </location>
</feature>
<protein>
    <submittedName>
        <fullName evidence="9">MFS transporter</fullName>
    </submittedName>
</protein>
<evidence type="ECO:0000256" key="4">
    <source>
        <dbReference type="ARBA" id="ARBA00022692"/>
    </source>
</evidence>
<feature type="transmembrane region" description="Helical" evidence="8">
    <location>
        <begin position="524"/>
        <end position="550"/>
    </location>
</feature>
<dbReference type="SUPFAM" id="SSF103473">
    <property type="entry name" value="MFS general substrate transporter"/>
    <property type="match status" value="1"/>
</dbReference>
<feature type="transmembrane region" description="Helical" evidence="8">
    <location>
        <begin position="173"/>
        <end position="193"/>
    </location>
</feature>
<evidence type="ECO:0000256" key="8">
    <source>
        <dbReference type="SAM" id="Phobius"/>
    </source>
</evidence>
<feature type="transmembrane region" description="Helical" evidence="8">
    <location>
        <begin position="403"/>
        <end position="426"/>
    </location>
</feature>
<sequence length="587" mass="59503">MVNVHDSVLPLRSNRRFQLLWTGSAAASIAARLADTAYPLLLLQLTGSPTAAGAFGAVGLGATLLCGLHGGAVADRRDRRRVLLAADAMRFLTAASLAVALIAHQLTLPHALVAAAVTGAAAAYGGPVRTLAIRAVVPPAQLGQALARDELRGSTAALLGPPLAGLLLAAGQALPAMAIAFGSLLAVLATFLVRFDGRRVTVGAEGEGEEEREVGGVDFPGSSGGPTACAGRIGDQAGHREGGREVGDADVRRDPAPAGSRSEQLGQQGVDREVGATDLLLNKHPGHRGADPKVDPADVPHHPAAGPAETARPGLGLPTARAAHHNKRPGHPNPDRKVDPIDVPRHAAAGPAEPARPTTRDKHPGRPSADRKVTPADFPRHTGPAAGSWVGLRFLLAAPVLRATLGVAIPLNLVGSAMTLAVIVLLRDRGVGGAGTGLTLAGEAVGALAGALLVGRLHRLAGPGRLLLGAAWLCVPLLLAPLLPGGAPTVFLALAAANLAMPALRVMLDVLIFQQVPDELRGRVIAATMTAVMLGIPAGTLGAGLLLARLSPGDTLALLALMLAAALLPATASRALWRAGWPGSGSP</sequence>
<dbReference type="InterPro" id="IPR011701">
    <property type="entry name" value="MFS"/>
</dbReference>
<comment type="subcellular location">
    <subcellularLocation>
        <location evidence="1">Cell inner membrane</location>
        <topology evidence="1">Multi-pass membrane protein</topology>
    </subcellularLocation>
</comment>
<dbReference type="GO" id="GO:0005886">
    <property type="term" value="C:plasma membrane"/>
    <property type="evidence" value="ECO:0007669"/>
    <property type="project" value="UniProtKB-SubCell"/>
</dbReference>
<keyword evidence="10" id="KW-1185">Reference proteome</keyword>
<evidence type="ECO:0000256" key="3">
    <source>
        <dbReference type="ARBA" id="ARBA00022475"/>
    </source>
</evidence>
<feature type="compositionally biased region" description="Basic and acidic residues" evidence="7">
    <location>
        <begin position="358"/>
        <end position="380"/>
    </location>
</feature>
<evidence type="ECO:0000313" key="9">
    <source>
        <dbReference type="EMBL" id="TQF04511.1"/>
    </source>
</evidence>
<dbReference type="InterPro" id="IPR036259">
    <property type="entry name" value="MFS_trans_sf"/>
</dbReference>
<dbReference type="GO" id="GO:0022857">
    <property type="term" value="F:transmembrane transporter activity"/>
    <property type="evidence" value="ECO:0007669"/>
    <property type="project" value="InterPro"/>
</dbReference>
<dbReference type="Pfam" id="PF07690">
    <property type="entry name" value="MFS_1"/>
    <property type="match status" value="1"/>
</dbReference>
<feature type="compositionally biased region" description="Basic and acidic residues" evidence="7">
    <location>
        <begin position="237"/>
        <end position="255"/>
    </location>
</feature>
<comment type="caution">
    <text evidence="9">The sequence shown here is derived from an EMBL/GenBank/DDBJ whole genome shotgun (WGS) entry which is preliminary data.</text>
</comment>
<keyword evidence="6 8" id="KW-0472">Membrane</keyword>
<dbReference type="EMBL" id="VIGB01000003">
    <property type="protein sequence ID" value="TQF04511.1"/>
    <property type="molecule type" value="Genomic_DNA"/>
</dbReference>
<feature type="compositionally biased region" description="Basic and acidic residues" evidence="7">
    <location>
        <begin position="288"/>
        <end position="301"/>
    </location>
</feature>
<evidence type="ECO:0000313" key="10">
    <source>
        <dbReference type="Proteomes" id="UP000319103"/>
    </source>
</evidence>
<accession>A0A540W661</accession>
<feature type="transmembrane region" description="Helical" evidence="8">
    <location>
        <begin position="556"/>
        <end position="577"/>
    </location>
</feature>